<name>A0A1I1HG26_9CLOT</name>
<dbReference type="InterPro" id="IPR004381">
    <property type="entry name" value="Glycerate_kinase"/>
</dbReference>
<dbReference type="AlphaFoldDB" id="A0A1I1HG26"/>
<dbReference type="SUPFAM" id="SSF110738">
    <property type="entry name" value="Glycerate kinase I"/>
    <property type="match status" value="1"/>
</dbReference>
<dbReference type="PIRSF" id="PIRSF006078">
    <property type="entry name" value="GlxK"/>
    <property type="match status" value="1"/>
</dbReference>
<dbReference type="OrthoDB" id="9774290at2"/>
<dbReference type="Gene3D" id="3.90.1510.10">
    <property type="entry name" value="Glycerate kinase, domain 2"/>
    <property type="match status" value="1"/>
</dbReference>
<dbReference type="PANTHER" id="PTHR21599">
    <property type="entry name" value="GLYCERATE KINASE"/>
    <property type="match status" value="1"/>
</dbReference>
<reference evidence="5 6" key="1">
    <citation type="submission" date="2016-10" db="EMBL/GenBank/DDBJ databases">
        <authorList>
            <person name="de Groot N.N."/>
        </authorList>
    </citation>
    <scope>NUCLEOTIDE SEQUENCE [LARGE SCALE GENOMIC DNA]</scope>
    <source>
        <strain evidence="5 6">DSM 12992</strain>
    </source>
</reference>
<dbReference type="STRING" id="119641.SAMN05421842_101299"/>
<dbReference type="NCBIfam" id="TIGR00045">
    <property type="entry name" value="glycerate kinase"/>
    <property type="match status" value="1"/>
</dbReference>
<keyword evidence="6" id="KW-1185">Reference proteome</keyword>
<accession>A0A1I1HG26</accession>
<dbReference type="GO" id="GO:0008887">
    <property type="term" value="F:glycerate kinase activity"/>
    <property type="evidence" value="ECO:0007669"/>
    <property type="project" value="UniProtKB-UniRule"/>
</dbReference>
<dbReference type="Pfam" id="PF02595">
    <property type="entry name" value="Gly_kinase"/>
    <property type="match status" value="1"/>
</dbReference>
<dbReference type="InterPro" id="IPR018193">
    <property type="entry name" value="Glyc_kinase_flavodox-like_fold"/>
</dbReference>
<proteinExistence type="inferred from homology"/>
<evidence type="ECO:0000256" key="2">
    <source>
        <dbReference type="ARBA" id="ARBA00022679"/>
    </source>
</evidence>
<dbReference type="PANTHER" id="PTHR21599:SF0">
    <property type="entry name" value="GLYCERATE KINASE"/>
    <property type="match status" value="1"/>
</dbReference>
<dbReference type="Gene3D" id="3.40.50.10350">
    <property type="entry name" value="Glycerate kinase, domain 1"/>
    <property type="match status" value="1"/>
</dbReference>
<protein>
    <submittedName>
        <fullName evidence="5">Glycerate kinase</fullName>
    </submittedName>
</protein>
<dbReference type="InterPro" id="IPR036129">
    <property type="entry name" value="Glycerate_kinase_sf"/>
</dbReference>
<sequence>MKFVLAPDSFKESMSSKEACDAMERGIKKVIPNAECIKVPMADGGEGTAYALVESTSGKIYDVEVTGPLGNKVKAYFGILGNRTTGVIEMATASGIQLIKREERNPLITTTYGTGELIKAALDKGVKHIIIGIGGSATNDGGAGMIQALGGKLLDKNGKEVKFGGGALAEIENIDLSNLDSRLKDVAIEVACDVTNPLIGETGASAIFGPQKGATKDMVKTLDSNLVHYANVIKKCLGKDIANVEGAGAAGGLGGALLAFLNGELKRGIEIVIKHTNLLEKVKDADYIFTGEGSIDAQTIFGKTPIGVAKVAKKANVKVLAFAGKVGEGVENLYPEGIHAIFGILTGVTSLDEALELGKDNLERCVENVVRIINLY</sequence>
<keyword evidence="2 4" id="KW-0808">Transferase</keyword>
<dbReference type="Proteomes" id="UP000199263">
    <property type="component" value="Unassembled WGS sequence"/>
</dbReference>
<dbReference type="EMBL" id="FOMG01000001">
    <property type="protein sequence ID" value="SFC22967.1"/>
    <property type="molecule type" value="Genomic_DNA"/>
</dbReference>
<dbReference type="GO" id="GO:0031388">
    <property type="term" value="P:organic acid phosphorylation"/>
    <property type="evidence" value="ECO:0007669"/>
    <property type="project" value="UniProtKB-UniRule"/>
</dbReference>
<gene>
    <name evidence="5" type="ORF">SAMN05421842_101299</name>
</gene>
<keyword evidence="3 4" id="KW-0418">Kinase</keyword>
<evidence type="ECO:0000256" key="1">
    <source>
        <dbReference type="ARBA" id="ARBA00006284"/>
    </source>
</evidence>
<evidence type="ECO:0000256" key="3">
    <source>
        <dbReference type="ARBA" id="ARBA00022777"/>
    </source>
</evidence>
<evidence type="ECO:0000313" key="6">
    <source>
        <dbReference type="Proteomes" id="UP000199263"/>
    </source>
</evidence>
<comment type="similarity">
    <text evidence="1 4">Belongs to the glycerate kinase type-1 family.</text>
</comment>
<dbReference type="InterPro" id="IPR018197">
    <property type="entry name" value="Glycerate_kinase_RE-like"/>
</dbReference>
<evidence type="ECO:0000313" key="5">
    <source>
        <dbReference type="EMBL" id="SFC22967.1"/>
    </source>
</evidence>
<dbReference type="RefSeq" id="WP_090088102.1">
    <property type="nucleotide sequence ID" value="NZ_FOMG01000001.1"/>
</dbReference>
<organism evidence="5 6">
    <name type="scientific">Clostridium uliginosum</name>
    <dbReference type="NCBI Taxonomy" id="119641"/>
    <lineage>
        <taxon>Bacteria</taxon>
        <taxon>Bacillati</taxon>
        <taxon>Bacillota</taxon>
        <taxon>Clostridia</taxon>
        <taxon>Eubacteriales</taxon>
        <taxon>Clostridiaceae</taxon>
        <taxon>Clostridium</taxon>
    </lineage>
</organism>
<evidence type="ECO:0000256" key="4">
    <source>
        <dbReference type="PIRNR" id="PIRNR006078"/>
    </source>
</evidence>